<protein>
    <submittedName>
        <fullName evidence="3">Autism susceptibility gene 2 protein</fullName>
    </submittedName>
</protein>
<feature type="compositionally biased region" description="Low complexity" evidence="2">
    <location>
        <begin position="844"/>
        <end position="858"/>
    </location>
</feature>
<feature type="compositionally biased region" description="Polar residues" evidence="2">
    <location>
        <begin position="419"/>
        <end position="431"/>
    </location>
</feature>
<feature type="compositionally biased region" description="Polar residues" evidence="2">
    <location>
        <begin position="825"/>
        <end position="836"/>
    </location>
</feature>
<name>A0A8X6UDZ5_NEPPI</name>
<keyword evidence="4" id="KW-1185">Reference proteome</keyword>
<feature type="region of interest" description="Disordered" evidence="2">
    <location>
        <begin position="169"/>
        <end position="199"/>
    </location>
</feature>
<feature type="compositionally biased region" description="Low complexity" evidence="2">
    <location>
        <begin position="806"/>
        <end position="824"/>
    </location>
</feature>
<evidence type="ECO:0000256" key="2">
    <source>
        <dbReference type="SAM" id="MobiDB-lite"/>
    </source>
</evidence>
<feature type="region of interest" description="Disordered" evidence="2">
    <location>
        <begin position="413"/>
        <end position="432"/>
    </location>
</feature>
<organism evidence="3 4">
    <name type="scientific">Nephila pilipes</name>
    <name type="common">Giant wood spider</name>
    <name type="synonym">Nephila maculata</name>
    <dbReference type="NCBI Taxonomy" id="299642"/>
    <lineage>
        <taxon>Eukaryota</taxon>
        <taxon>Metazoa</taxon>
        <taxon>Ecdysozoa</taxon>
        <taxon>Arthropoda</taxon>
        <taxon>Chelicerata</taxon>
        <taxon>Arachnida</taxon>
        <taxon>Araneae</taxon>
        <taxon>Araneomorphae</taxon>
        <taxon>Entelegynae</taxon>
        <taxon>Araneoidea</taxon>
        <taxon>Nephilidae</taxon>
        <taxon>Nephila</taxon>
    </lineage>
</organism>
<feature type="compositionally biased region" description="Basic and acidic residues" evidence="2">
    <location>
        <begin position="1659"/>
        <end position="1673"/>
    </location>
</feature>
<dbReference type="PANTHER" id="PTHR14429:SF22">
    <property type="entry name" value="AGAP013055-PA"/>
    <property type="match status" value="1"/>
</dbReference>
<dbReference type="InterPro" id="IPR023246">
    <property type="entry name" value="AUTS2"/>
</dbReference>
<feature type="compositionally biased region" description="Basic and acidic residues" evidence="2">
    <location>
        <begin position="660"/>
        <end position="669"/>
    </location>
</feature>
<feature type="compositionally biased region" description="Low complexity" evidence="2">
    <location>
        <begin position="637"/>
        <end position="648"/>
    </location>
</feature>
<feature type="compositionally biased region" description="Polar residues" evidence="2">
    <location>
        <begin position="553"/>
        <end position="593"/>
    </location>
</feature>
<accession>A0A8X6UDZ5</accession>
<dbReference type="PANTHER" id="PTHR14429">
    <property type="entry name" value="FIBROSIN FAMILY MEMBER"/>
    <property type="match status" value="1"/>
</dbReference>
<feature type="compositionally biased region" description="Basic and acidic residues" evidence="2">
    <location>
        <begin position="1543"/>
        <end position="1566"/>
    </location>
</feature>
<dbReference type="OrthoDB" id="10060000at2759"/>
<feature type="compositionally biased region" description="Polar residues" evidence="2">
    <location>
        <begin position="469"/>
        <end position="496"/>
    </location>
</feature>
<feature type="compositionally biased region" description="Polar residues" evidence="2">
    <location>
        <begin position="503"/>
        <end position="544"/>
    </location>
</feature>
<comment type="caution">
    <text evidence="3">The sequence shown here is derived from an EMBL/GenBank/DDBJ whole genome shotgun (WGS) entry which is preliminary data.</text>
</comment>
<feature type="compositionally biased region" description="Polar residues" evidence="2">
    <location>
        <begin position="767"/>
        <end position="780"/>
    </location>
</feature>
<proteinExistence type="predicted"/>
<evidence type="ECO:0000313" key="3">
    <source>
        <dbReference type="EMBL" id="GFU09260.1"/>
    </source>
</evidence>
<feature type="compositionally biased region" description="Basic and acidic residues" evidence="2">
    <location>
        <begin position="1424"/>
        <end position="1457"/>
    </location>
</feature>
<feature type="region of interest" description="Disordered" evidence="2">
    <location>
        <begin position="469"/>
        <end position="706"/>
    </location>
</feature>
<reference evidence="3" key="1">
    <citation type="submission" date="2020-08" db="EMBL/GenBank/DDBJ databases">
        <title>Multicomponent nature underlies the extraordinary mechanical properties of spider dragline silk.</title>
        <authorList>
            <person name="Kono N."/>
            <person name="Nakamura H."/>
            <person name="Mori M."/>
            <person name="Yoshida Y."/>
            <person name="Ohtoshi R."/>
            <person name="Malay A.D."/>
            <person name="Moran D.A.P."/>
            <person name="Tomita M."/>
            <person name="Numata K."/>
            <person name="Arakawa K."/>
        </authorList>
    </citation>
    <scope>NUCLEOTIDE SEQUENCE</scope>
</reference>
<feature type="compositionally biased region" description="Polar residues" evidence="2">
    <location>
        <begin position="94"/>
        <end position="107"/>
    </location>
</feature>
<evidence type="ECO:0000313" key="4">
    <source>
        <dbReference type="Proteomes" id="UP000887013"/>
    </source>
</evidence>
<feature type="compositionally biased region" description="Basic and acidic residues" evidence="2">
    <location>
        <begin position="1373"/>
        <end position="1393"/>
    </location>
</feature>
<feature type="compositionally biased region" description="Low complexity" evidence="2">
    <location>
        <begin position="180"/>
        <end position="199"/>
    </location>
</feature>
<dbReference type="Proteomes" id="UP000887013">
    <property type="component" value="Unassembled WGS sequence"/>
</dbReference>
<feature type="compositionally biased region" description="Low complexity" evidence="2">
    <location>
        <begin position="1410"/>
        <end position="1423"/>
    </location>
</feature>
<feature type="region of interest" description="Disordered" evidence="2">
    <location>
        <begin position="1269"/>
        <end position="1468"/>
    </location>
</feature>
<feature type="region of interest" description="Disordered" evidence="2">
    <location>
        <begin position="1543"/>
        <end position="1685"/>
    </location>
</feature>
<feature type="compositionally biased region" description="Low complexity" evidence="2">
    <location>
        <begin position="781"/>
        <end position="791"/>
    </location>
</feature>
<feature type="compositionally biased region" description="Polar residues" evidence="2">
    <location>
        <begin position="58"/>
        <end position="85"/>
    </location>
</feature>
<feature type="compositionally biased region" description="Basic and acidic residues" evidence="2">
    <location>
        <begin position="1296"/>
        <end position="1358"/>
    </location>
</feature>
<sequence>MVPPDLEAPRPESPKQDAVQAQNKRSSPFPLKNTHFLPVQNGPLQQPEPSTGVAAVTVPTNPATIPASSQLGSTNQAPLPSSTSPAGGVPFPSSLLSQEEFPTSKTVSPVLGSKVYDSVVKSPRGSNSDVVHSLPYPICSDYTVGYSANQFSKQSYLNQDGNHQKLVTNSYYNHHPQPGVDKYSSPPKDSSSRSNSTKDVVACDGYNSLDGRFDNKPSNTDVNYCVGQVYPSEKTCDPQGICKKSSASVYNFKSSDSVIEKYPNPKETFPRSSSKDVAAACDTYSAENLLDGRYDSKGGSTNLSYAYANEKTCDPQGVCKKSSANVYNFKTNELLTQQHSAAASDSLVKNTNDKVGGKITGDCYPKTKVPNRTTYYQSIVNKSHSRHKSSRRVLPASAYENSKQVLNSYSVTKPELQQGHPNKSVQYSSHHYPSENKKHEYYQPLSSVTTSTTNTYNCNTYKSDTLQTHTSSNIGHNNYTAESQSVGSRSYKNNSDYYRDKQTLNSVATTNTNKSYNYHQSSKSFADTNSSKLSADNTTSTYGNNDYYHKGNVNYSRTGSNQSAISDNYKTSNHSSEHSAYQSKSGNYHGSRTSSDKSNRTYYPIPSEGSYKSYQQDLVPKQSGEEPHSYRISNDRSSYLNYGNSNSLKSKETVPSSTDTPKHIPHDSRIQSTSSSIEPINPSVHPPVSDSSPVYQSNSTRDKPTFYPYAEASHYSHQRTSSASKPATAFEPITPSKNTEAFGLLSSSTAISSYPSRPAVSPPVTVSEPSRNSVKTLWSPTTTTATLTNTTSREIIAASSRDSHSSHSNSSISSLSQLSQSLGSATQGNTPVQSSKELQREGRSSSSNGHSRSSSGNETPVCSATPVTSAPCTVANSSSASYGISGSLTSLIFSKPSWTSPSVTSVLTNPGSHFTPPASGRLCSPVPSVLPLAPSLPSSHNFAANHPAGGLHSSGPHVMFAPPPLPPAGSLSSPSLPLASASPFGGDSLFAPPPPSQDLLNIRRELDTRFLASQDRSINVPPPPYLRAEMHQHQHQHTHMHQHSPFLPPPLGGSLLPPTAAHLYDKFPKVDSSFYGRNALGLPTYPISPLLAPGSATATPTPFAPPGHMAAFQPKISPLVKAKTMKSGRWCAMHVRISWEIYHHQQQKQQAENQKSGSGPAKTVDLLRPPNHLFGSIPRPHELGFSSPLLGAAASLHARSPYDVSPQHPSFLGPTPAHLGITPYARPNYPTMGVPGNSFGGLGTLGLSAASMLGGRELGPSYLGMGQDPWSRLHRTPPNFPSPSAINATSWGGLKAEAERDRIQKREDQEREKEKEKQKRAEQEKREKESEKSKEIARESKKEHEREKQKERDRENRITHVTNANPDIVRNGEVSERNRDKEWERTRERRETSRSPIRTHKSDGGFEGTSSNNTCSSGSSSHNKSSDIKVKEEKKEDEPQHSRDTSAADRDRTKPIDPDPVSDYMSRGMLPMGLPATLAHVPPTHFWNPLPPGTAERYRQNLELHHAREMDREQLMQKYASLSSVMPLLPDRYGQAELARHLASSDREVERQLQADRDRQAYDRTKLPPPPLRPNDPPYVPPPGLPQTTGLFPSLPNPFLNSLCTASYPPRTKPSSPGGGIGNGIPPPLIPCASPVTASTTPSPLHLKMGTTTNSSMENSREHYASKDRRDLPGHSIGEVESQSR</sequence>
<keyword evidence="1" id="KW-0597">Phosphoprotein</keyword>
<gene>
    <name evidence="3" type="primary">AUTS2</name>
    <name evidence="3" type="ORF">NPIL_506631</name>
</gene>
<evidence type="ECO:0000256" key="1">
    <source>
        <dbReference type="ARBA" id="ARBA00022553"/>
    </source>
</evidence>
<feature type="region of interest" description="Disordered" evidence="2">
    <location>
        <begin position="751"/>
        <end position="868"/>
    </location>
</feature>
<feature type="compositionally biased region" description="Pro residues" evidence="2">
    <location>
        <begin position="1567"/>
        <end position="1585"/>
    </location>
</feature>
<feature type="region of interest" description="Disordered" evidence="2">
    <location>
        <begin position="1"/>
        <end position="107"/>
    </location>
</feature>
<dbReference type="EMBL" id="BMAW01028819">
    <property type="protein sequence ID" value="GFU09260.1"/>
    <property type="molecule type" value="Genomic_DNA"/>
</dbReference>
<dbReference type="Pfam" id="PF15336">
    <property type="entry name" value="Auts2"/>
    <property type="match status" value="1"/>
</dbReference>
<feature type="compositionally biased region" description="Low complexity" evidence="2">
    <location>
        <begin position="682"/>
        <end position="694"/>
    </location>
</feature>